<name>A0ABX2ELL5_9BURK</name>
<sequence>MGAIGALALGSAIAAPVRAGDASVLAAAELRVGVERLAKLRLELAALSDTARARDELGRERSRVIGALETLRGDTTLSTRRRGQVQRLSDGVTAFVERVDGGPQAAGASWPEVYRDSEALAAQMSFVSTGLSGEMSDGSRATLVDLLTRAAATALRVGKLNFAAAAGPGSQAIAVDVRQAMGEFTAALEAISGSSLHDQRMHDELALARNQWVMFSAALNEGGLVKERRRLNDVATTADRIAQSLLAMAQRAMRPPVPTELAARRG</sequence>
<reference evidence="1 2" key="1">
    <citation type="submission" date="2020-05" db="EMBL/GenBank/DDBJ databases">
        <title>Aquincola sp. isolate from soil.</title>
        <authorList>
            <person name="Han J."/>
            <person name="Kim D.-U."/>
        </authorList>
    </citation>
    <scope>NUCLEOTIDE SEQUENCE [LARGE SCALE GENOMIC DNA]</scope>
    <source>
        <strain evidence="1 2">S2</strain>
    </source>
</reference>
<organism evidence="1 2">
    <name type="scientific">Pseudaquabacterium terrae</name>
    <dbReference type="NCBI Taxonomy" id="2732868"/>
    <lineage>
        <taxon>Bacteria</taxon>
        <taxon>Pseudomonadati</taxon>
        <taxon>Pseudomonadota</taxon>
        <taxon>Betaproteobacteria</taxon>
        <taxon>Burkholderiales</taxon>
        <taxon>Sphaerotilaceae</taxon>
        <taxon>Pseudaquabacterium</taxon>
    </lineage>
</organism>
<dbReference type="EMBL" id="JABRWJ010000006">
    <property type="protein sequence ID" value="NRF69457.1"/>
    <property type="molecule type" value="Genomic_DNA"/>
</dbReference>
<protein>
    <recommendedName>
        <fullName evidence="3">NarX-like N-terminal domain-containing protein</fullName>
    </recommendedName>
</protein>
<dbReference type="Proteomes" id="UP000737171">
    <property type="component" value="Unassembled WGS sequence"/>
</dbReference>
<proteinExistence type="predicted"/>
<gene>
    <name evidence="1" type="ORF">HLB44_20865</name>
</gene>
<accession>A0ABX2ELL5</accession>
<keyword evidence="2" id="KW-1185">Reference proteome</keyword>
<comment type="caution">
    <text evidence="1">The sequence shown here is derived from an EMBL/GenBank/DDBJ whole genome shotgun (WGS) entry which is preliminary data.</text>
</comment>
<evidence type="ECO:0000313" key="2">
    <source>
        <dbReference type="Proteomes" id="UP000737171"/>
    </source>
</evidence>
<evidence type="ECO:0000313" key="1">
    <source>
        <dbReference type="EMBL" id="NRF69457.1"/>
    </source>
</evidence>
<dbReference type="RefSeq" id="WP_173126365.1">
    <property type="nucleotide sequence ID" value="NZ_JABRWJ010000006.1"/>
</dbReference>
<evidence type="ECO:0008006" key="3">
    <source>
        <dbReference type="Google" id="ProtNLM"/>
    </source>
</evidence>